<dbReference type="Pfam" id="PF00791">
    <property type="entry name" value="ZU5"/>
    <property type="match status" value="1"/>
</dbReference>
<feature type="transmembrane region" description="Helical" evidence="2">
    <location>
        <begin position="93"/>
        <end position="114"/>
    </location>
</feature>
<reference evidence="5" key="1">
    <citation type="submission" date="2021-10" db="EMBL/GenBank/DDBJ databases">
        <title>Tropical sea cucumber genome reveals ecological adaptation and Cuvierian tubules defense mechanism.</title>
        <authorList>
            <person name="Chen T."/>
        </authorList>
    </citation>
    <scope>NUCLEOTIDE SEQUENCE</scope>
    <source>
        <strain evidence="5">Nanhai2018</strain>
        <tissue evidence="5">Muscle</tissue>
    </source>
</reference>
<dbReference type="PROSITE" id="PS50837">
    <property type="entry name" value="NACHT"/>
    <property type="match status" value="1"/>
</dbReference>
<gene>
    <name evidence="5" type="ORF">HOLleu_21299</name>
</gene>
<evidence type="ECO:0000313" key="5">
    <source>
        <dbReference type="EMBL" id="KAJ8034453.1"/>
    </source>
</evidence>
<dbReference type="Pfam" id="PF05729">
    <property type="entry name" value="NACHT"/>
    <property type="match status" value="1"/>
</dbReference>
<dbReference type="PROSITE" id="PS51145">
    <property type="entry name" value="ZU5"/>
    <property type="match status" value="1"/>
</dbReference>
<proteinExistence type="predicted"/>
<keyword evidence="2" id="KW-0812">Transmembrane</keyword>
<evidence type="ECO:0000313" key="6">
    <source>
        <dbReference type="Proteomes" id="UP001152320"/>
    </source>
</evidence>
<evidence type="ECO:0000259" key="3">
    <source>
        <dbReference type="PROSITE" id="PS50837"/>
    </source>
</evidence>
<accession>A0A9Q1H6D7</accession>
<evidence type="ECO:0000259" key="4">
    <source>
        <dbReference type="PROSITE" id="PS51145"/>
    </source>
</evidence>
<dbReference type="Gene3D" id="2.60.220.30">
    <property type="match status" value="1"/>
</dbReference>
<organism evidence="5 6">
    <name type="scientific">Holothuria leucospilota</name>
    <name type="common">Black long sea cucumber</name>
    <name type="synonym">Mertensiothuria leucospilota</name>
    <dbReference type="NCBI Taxonomy" id="206669"/>
    <lineage>
        <taxon>Eukaryota</taxon>
        <taxon>Metazoa</taxon>
        <taxon>Echinodermata</taxon>
        <taxon>Eleutherozoa</taxon>
        <taxon>Echinozoa</taxon>
        <taxon>Holothuroidea</taxon>
        <taxon>Aspidochirotacea</taxon>
        <taxon>Aspidochirotida</taxon>
        <taxon>Holothuriidae</taxon>
        <taxon>Holothuria</taxon>
    </lineage>
</organism>
<feature type="compositionally biased region" description="Polar residues" evidence="1">
    <location>
        <begin position="767"/>
        <end position="781"/>
    </location>
</feature>
<dbReference type="PANTHER" id="PTHR46844:SF1">
    <property type="entry name" value="SLR5058 PROTEIN"/>
    <property type="match status" value="1"/>
</dbReference>
<dbReference type="InterPro" id="IPR000906">
    <property type="entry name" value="ZU5_dom"/>
</dbReference>
<feature type="compositionally biased region" description="Low complexity" evidence="1">
    <location>
        <begin position="871"/>
        <end position="884"/>
    </location>
</feature>
<dbReference type="InterPro" id="IPR007111">
    <property type="entry name" value="NACHT_NTPase"/>
</dbReference>
<keyword evidence="2" id="KW-0472">Membrane</keyword>
<dbReference type="Proteomes" id="UP001152320">
    <property type="component" value="Chromosome 10"/>
</dbReference>
<dbReference type="InterPro" id="IPR027417">
    <property type="entry name" value="P-loop_NTPase"/>
</dbReference>
<dbReference type="PANTHER" id="PTHR46844">
    <property type="entry name" value="SLR5058 PROTEIN"/>
    <property type="match status" value="1"/>
</dbReference>
<dbReference type="EMBL" id="JAIZAY010000010">
    <property type="protein sequence ID" value="KAJ8034453.1"/>
    <property type="molecule type" value="Genomic_DNA"/>
</dbReference>
<sequence length="1476" mass="167656">MRCLSVRERREIFIGFVDSNKITVYDVIDLNEIKSIILQGIQDGYWPYDMTAIADRIFVCVGEDKEESNEKSLIFEEKNGRILSELTKPTDTVQWYVTGLALNITLNVIAVAWSQTYKGRRKGKDVIVFYSLLSENNCSVLIVEVEFGVDRIRISDRGDRIVWINRVTKECKVFDMSEFFSYGHLKENLQSQLQEDDCLKLTDYFALPDDQRDEIFTSDSPTENLLLALEEKGVIQPSNVDRLAEAFTEVEIKSSCSYLIDFYQKTRLQATPYGRFLATLSAHLTASLPADLCRYFDISDEKKSSITSSPDPGLSLLLALDEIGIINPSEVEALEQPFSQFKLVQAEAKIQEYQLVIEEERNLLQRQTEPTEAEKKELFIQCLQKKIQSWYETMTPVPWKKSCRWKSTDLFVGSGLVLTDSKAKRSLTDIDEECKLQYNQILNHNRLKAEKRIILEGEPGSGKTMMSSQLAYDWSQGKISDVDVLIFLPLKFLSNVTLVEAVKRFYFSAYDNISANDIESFLTNEDLQSCLILDGFEEYNSVRMTSAGESSEVEKVMEKSKYPNSKVILTSRSDYAKDLPVCPMLRIGGFGENERNTYIEKVFADSVEKQQEIKRVIENTPFILDLCSVPLLFVLAVHNIGSMGRLQEGHLNRVSPFVENMVKMLCPLSDSGGEDSTIDPIGASEKPTLEEFAYNGLCKGRQILSWRKDALEKDITNLKQYLDSGILVIEEGIVKGNLRSIQDETEKDKSPQKEKKGKKSKKEGTGVDQTNKSAQGVTGATASPLHQGHAVGEDLSENATVKSERSLPYDTEEPMSRRKRLLKRLTPKIFMKKKSVHSEGRQETIASVKTEELPASEPEQSGRSPARRESAASPSSESESTPSESESELSESHQTSSGLTAKDFPLEVKFLHKVIQEWFASKYLSSVLWKSWTENTHRELLGNVLPQISPIDLHYILRFTSYLCPPSCYLIMDFLLKNHGTAEGAIPEYILNCVCLCFSEYNGIMRLCMKDIVSKVCAEIIPIRSDDSRLTQQSKVALMRFAASVGFLTKGVHLIDVVSEVGEKSLTFNSGVVFDVFNMIQVIEMSRWDQHLEEKDYENILKLVLCSNSIRKARLHFPSQPPMVDKEALEDVVVYDKTVEWIIGPRLIQTLNMQTGTWELAFNMKGDVSFIGAKQMGAAQGFRQTTSLRVEKTISKDGGFLDIPDSEVSLTFPPDAFHDGRDQCLIQMRIIPRSNIPYTSTLFASNSTVTVELLPNNLRLKHPAKLTLPHCLLLKKDVEYKARIFMSHHEGNAEPEWEEIASEHQLDETKCTIWLHKFCWTKFEVDGKLVDGKRIKVYTAARRIYLPDDIAQIEFGYHLDLPGEEEILRLNKKLILAQRKSYLFLRDGGHPLKVWLERIIPSTWSYLTPERNPQEIPFRYVAAGIEYSCPFVLLQDKKGVDIPFCLFMTSQNGKFELTLNIRPEVAMKMEDGTYAV</sequence>
<feature type="region of interest" description="Disordered" evidence="1">
    <location>
        <begin position="833"/>
        <end position="898"/>
    </location>
</feature>
<protein>
    <submittedName>
        <fullName evidence="5">Protein NLRC5</fullName>
    </submittedName>
</protein>
<name>A0A9Q1H6D7_HOLLE</name>
<evidence type="ECO:0000256" key="2">
    <source>
        <dbReference type="SAM" id="Phobius"/>
    </source>
</evidence>
<feature type="domain" description="ZU5" evidence="4">
    <location>
        <begin position="1188"/>
        <end position="1327"/>
    </location>
</feature>
<keyword evidence="2" id="KW-1133">Transmembrane helix</keyword>
<comment type="caution">
    <text evidence="5">The sequence shown here is derived from an EMBL/GenBank/DDBJ whole genome shotgun (WGS) entry which is preliminary data.</text>
</comment>
<keyword evidence="6" id="KW-1185">Reference proteome</keyword>
<dbReference type="OrthoDB" id="427518at2759"/>
<feature type="compositionally biased region" description="Basic and acidic residues" evidence="1">
    <location>
        <begin position="742"/>
        <end position="754"/>
    </location>
</feature>
<feature type="region of interest" description="Disordered" evidence="1">
    <location>
        <begin position="742"/>
        <end position="820"/>
    </location>
</feature>
<dbReference type="SUPFAM" id="SSF52540">
    <property type="entry name" value="P-loop containing nucleoside triphosphate hydrolases"/>
    <property type="match status" value="1"/>
</dbReference>
<dbReference type="Gene3D" id="3.40.50.300">
    <property type="entry name" value="P-loop containing nucleotide triphosphate hydrolases"/>
    <property type="match status" value="1"/>
</dbReference>
<feature type="domain" description="NACHT" evidence="3">
    <location>
        <begin position="451"/>
        <end position="574"/>
    </location>
</feature>
<evidence type="ECO:0000256" key="1">
    <source>
        <dbReference type="SAM" id="MobiDB-lite"/>
    </source>
</evidence>